<reference evidence="2 3" key="1">
    <citation type="journal article" date="2017" name="G3 (Bethesda)">
        <title>The Physical Genome Mapping of Anopheles albimanus Corrected Scaffold Misassemblies and Identified Interarm Rearrangements in Genus Anopheles.</title>
        <authorList>
            <person name="Artemov G.N."/>
            <person name="Peery A.N."/>
            <person name="Jiang X."/>
            <person name="Tu Z."/>
            <person name="Stegniy V.N."/>
            <person name="Sharakhova M.V."/>
            <person name="Sharakhov I.V."/>
        </authorList>
    </citation>
    <scope>NUCLEOTIDE SEQUENCE [LARGE SCALE GENOMIC DNA]</scope>
    <source>
        <strain evidence="2 3">ALBI9_A</strain>
    </source>
</reference>
<proteinExistence type="predicted"/>
<feature type="compositionally biased region" description="Low complexity" evidence="1">
    <location>
        <begin position="105"/>
        <end position="114"/>
    </location>
</feature>
<dbReference type="VEuPathDB" id="VectorBase:AALB005277"/>
<name>A0A182FFI5_ANOAL</name>
<feature type="region of interest" description="Disordered" evidence="1">
    <location>
        <begin position="61"/>
        <end position="116"/>
    </location>
</feature>
<feature type="region of interest" description="Disordered" evidence="1">
    <location>
        <begin position="129"/>
        <end position="150"/>
    </location>
</feature>
<reference evidence="2" key="2">
    <citation type="submission" date="2022-08" db="UniProtKB">
        <authorList>
            <consortium name="EnsemblMetazoa"/>
        </authorList>
    </citation>
    <scope>IDENTIFICATION</scope>
    <source>
        <strain evidence="2">STECLA/ALBI9_A</strain>
    </source>
</reference>
<evidence type="ECO:0000313" key="2">
    <source>
        <dbReference type="EnsemblMetazoa" id="AALB005277-PA"/>
    </source>
</evidence>
<evidence type="ECO:0000256" key="1">
    <source>
        <dbReference type="SAM" id="MobiDB-lite"/>
    </source>
</evidence>
<organism evidence="2 3">
    <name type="scientific">Anopheles albimanus</name>
    <name type="common">New world malaria mosquito</name>
    <dbReference type="NCBI Taxonomy" id="7167"/>
    <lineage>
        <taxon>Eukaryota</taxon>
        <taxon>Metazoa</taxon>
        <taxon>Ecdysozoa</taxon>
        <taxon>Arthropoda</taxon>
        <taxon>Hexapoda</taxon>
        <taxon>Insecta</taxon>
        <taxon>Pterygota</taxon>
        <taxon>Neoptera</taxon>
        <taxon>Endopterygota</taxon>
        <taxon>Diptera</taxon>
        <taxon>Nematocera</taxon>
        <taxon>Culicoidea</taxon>
        <taxon>Culicidae</taxon>
        <taxon>Anophelinae</taxon>
        <taxon>Anopheles</taxon>
    </lineage>
</organism>
<feature type="compositionally biased region" description="Low complexity" evidence="1">
    <location>
        <begin position="203"/>
        <end position="218"/>
    </location>
</feature>
<dbReference type="VEuPathDB" id="VectorBase:AALB20_035735"/>
<accession>A0A182FFI5</accession>
<evidence type="ECO:0000313" key="3">
    <source>
        <dbReference type="Proteomes" id="UP000069272"/>
    </source>
</evidence>
<keyword evidence="3" id="KW-1185">Reference proteome</keyword>
<dbReference type="AlphaFoldDB" id="A0A182FFI5"/>
<dbReference type="EnsemblMetazoa" id="AALB005277-RA">
    <property type="protein sequence ID" value="AALB005277-PA"/>
    <property type="gene ID" value="AALB005277"/>
</dbReference>
<sequence length="257" mass="26410">MPRCYIVKKQQPGATVLPYRNQRPPTTAAVTTGGVSSTTANQHQHRQQHQTARQVLTAIEGQVKEDPIGGNGRMPGGSEAPERRPRNGHPVLVAGTAKKQKTEASNSSSSSSSSALGNVMTVESNGVAVTAGKPGSHHAANATTTTTTTTSHQFVLLNSVSVISGGPAARGGAPDAKTNSIIDSGNVGFVLATAGGATGTGNAGITTHQQQHQQQQQQQRKDVEQSSGPVSPTEGCVAPIYYTNISDNKSAVMATGP</sequence>
<dbReference type="Proteomes" id="UP000069272">
    <property type="component" value="Chromosome 3L"/>
</dbReference>
<protein>
    <submittedName>
        <fullName evidence="2">Uncharacterized protein</fullName>
    </submittedName>
</protein>
<feature type="region of interest" description="Disordered" evidence="1">
    <location>
        <begin position="200"/>
        <end position="236"/>
    </location>
</feature>